<organism evidence="8 9">
    <name type="scientific">Haloechinothrix salitolerans</name>
    <dbReference type="NCBI Taxonomy" id="926830"/>
    <lineage>
        <taxon>Bacteria</taxon>
        <taxon>Bacillati</taxon>
        <taxon>Actinomycetota</taxon>
        <taxon>Actinomycetes</taxon>
        <taxon>Pseudonocardiales</taxon>
        <taxon>Pseudonocardiaceae</taxon>
        <taxon>Haloechinothrix</taxon>
    </lineage>
</organism>
<dbReference type="SUPFAM" id="SSF47203">
    <property type="entry name" value="Acyl-CoA dehydrogenase C-terminal domain-like"/>
    <property type="match status" value="1"/>
</dbReference>
<comment type="cofactor">
    <cofactor evidence="1">
        <name>FAD</name>
        <dbReference type="ChEBI" id="CHEBI:57692"/>
    </cofactor>
</comment>
<dbReference type="PANTHER" id="PTHR43884">
    <property type="entry name" value="ACYL-COA DEHYDROGENASE"/>
    <property type="match status" value="1"/>
</dbReference>
<evidence type="ECO:0000256" key="1">
    <source>
        <dbReference type="ARBA" id="ARBA00001974"/>
    </source>
</evidence>
<name>A0ABW2BWD3_9PSEU</name>
<dbReference type="Pfam" id="PF00441">
    <property type="entry name" value="Acyl-CoA_dh_1"/>
    <property type="match status" value="1"/>
</dbReference>
<comment type="similarity">
    <text evidence="2">Belongs to the acyl-CoA dehydrogenase family.</text>
</comment>
<protein>
    <submittedName>
        <fullName evidence="8">Acyl-CoA dehydrogenase family protein</fullName>
        <ecNumber evidence="8">1.-.-.-</ecNumber>
    </submittedName>
</protein>
<evidence type="ECO:0000313" key="8">
    <source>
        <dbReference type="EMBL" id="MFC6866552.1"/>
    </source>
</evidence>
<reference evidence="9" key="1">
    <citation type="journal article" date="2019" name="Int. J. Syst. Evol. Microbiol.">
        <title>The Global Catalogue of Microorganisms (GCM) 10K type strain sequencing project: providing services to taxonomists for standard genome sequencing and annotation.</title>
        <authorList>
            <consortium name="The Broad Institute Genomics Platform"/>
            <consortium name="The Broad Institute Genome Sequencing Center for Infectious Disease"/>
            <person name="Wu L."/>
            <person name="Ma J."/>
        </authorList>
    </citation>
    <scope>NUCLEOTIDE SEQUENCE [LARGE SCALE GENOMIC DNA]</scope>
    <source>
        <strain evidence="9">KCTC 32255</strain>
    </source>
</reference>
<dbReference type="EMBL" id="JBHSXX010000001">
    <property type="protein sequence ID" value="MFC6866552.1"/>
    <property type="molecule type" value="Genomic_DNA"/>
</dbReference>
<accession>A0ABW2BWD3</accession>
<dbReference type="CDD" id="cd00567">
    <property type="entry name" value="ACAD"/>
    <property type="match status" value="1"/>
</dbReference>
<dbReference type="InterPro" id="IPR037069">
    <property type="entry name" value="AcylCoA_DH/ox_N_sf"/>
</dbReference>
<evidence type="ECO:0000256" key="2">
    <source>
        <dbReference type="ARBA" id="ARBA00009347"/>
    </source>
</evidence>
<dbReference type="Pfam" id="PF02771">
    <property type="entry name" value="Acyl-CoA_dh_N"/>
    <property type="match status" value="1"/>
</dbReference>
<evidence type="ECO:0000259" key="7">
    <source>
        <dbReference type="Pfam" id="PF02771"/>
    </source>
</evidence>
<comment type="caution">
    <text evidence="8">The sequence shown here is derived from an EMBL/GenBank/DDBJ whole genome shotgun (WGS) entry which is preliminary data.</text>
</comment>
<dbReference type="Gene3D" id="1.10.540.10">
    <property type="entry name" value="Acyl-CoA dehydrogenase/oxidase, N-terminal domain"/>
    <property type="match status" value="1"/>
</dbReference>
<dbReference type="Proteomes" id="UP001596337">
    <property type="component" value="Unassembled WGS sequence"/>
</dbReference>
<evidence type="ECO:0000259" key="6">
    <source>
        <dbReference type="Pfam" id="PF00441"/>
    </source>
</evidence>
<dbReference type="Gene3D" id="1.20.140.10">
    <property type="entry name" value="Butyryl-CoA Dehydrogenase, subunit A, domain 3"/>
    <property type="match status" value="1"/>
</dbReference>
<keyword evidence="4" id="KW-0274">FAD</keyword>
<dbReference type="GO" id="GO:0016491">
    <property type="term" value="F:oxidoreductase activity"/>
    <property type="evidence" value="ECO:0007669"/>
    <property type="project" value="UniProtKB-KW"/>
</dbReference>
<dbReference type="InterPro" id="IPR046373">
    <property type="entry name" value="Acyl-CoA_Oxase/DH_mid-dom_sf"/>
</dbReference>
<feature type="domain" description="Acyl-CoA dehydrogenase/oxidase C-terminal" evidence="6">
    <location>
        <begin position="228"/>
        <end position="344"/>
    </location>
</feature>
<evidence type="ECO:0000313" key="9">
    <source>
        <dbReference type="Proteomes" id="UP001596337"/>
    </source>
</evidence>
<dbReference type="RefSeq" id="WP_345395720.1">
    <property type="nucleotide sequence ID" value="NZ_BAABLA010000024.1"/>
</dbReference>
<keyword evidence="3" id="KW-0285">Flavoprotein</keyword>
<keyword evidence="9" id="KW-1185">Reference proteome</keyword>
<dbReference type="PANTHER" id="PTHR43884:SF20">
    <property type="entry name" value="ACYL-COA DEHYDROGENASE FADE28"/>
    <property type="match status" value="1"/>
</dbReference>
<feature type="domain" description="Acyl-CoA dehydrogenase/oxidase N-terminal" evidence="7">
    <location>
        <begin position="4"/>
        <end position="115"/>
    </location>
</feature>
<gene>
    <name evidence="8" type="ORF">ACFQGD_05285</name>
</gene>
<dbReference type="InterPro" id="IPR009100">
    <property type="entry name" value="AcylCoA_DH/oxidase_NM_dom_sf"/>
</dbReference>
<dbReference type="EC" id="1.-.-.-" evidence="8"/>
<dbReference type="InterPro" id="IPR013786">
    <property type="entry name" value="AcylCoA_DH/ox_N"/>
</dbReference>
<proteinExistence type="inferred from homology"/>
<dbReference type="Gene3D" id="2.40.110.10">
    <property type="entry name" value="Butyryl-CoA Dehydrogenase, subunit A, domain 2"/>
    <property type="match status" value="1"/>
</dbReference>
<evidence type="ECO:0000256" key="5">
    <source>
        <dbReference type="ARBA" id="ARBA00023002"/>
    </source>
</evidence>
<sequence>MTASDERAELARTIHSVLERESGPERVRAAMAAPRGYDEKLWSVLCEQVGVAALAIPERYDGFGAGIRELQAVAEELGRGVTPSPLLGSTIAAQALLRSGDDDACSRLLPGLAAGSQIATLGWVDVSGRWDPRQTAYVARREGSGYVIDGTAHYVLDGDTADVLLVVADCEGELGLYDVDPAAARRAHTASMDGTRRFATVALDDVPARRVGGDVREALASVRDVGCAVLAAEQVGAAAEALALTVAYSKEREQFGRPIGSFQALKHRMADMHVLVEASRSACYAAGDAIDTDSPEAQDAALTAKVYCSEAFETVASEMIQLHGGIAITWEHDAHLYFKRAHSSSQLFGMPHEHLARR</sequence>
<dbReference type="InterPro" id="IPR009075">
    <property type="entry name" value="AcylCo_DH/oxidase_C"/>
</dbReference>
<evidence type="ECO:0000256" key="4">
    <source>
        <dbReference type="ARBA" id="ARBA00022827"/>
    </source>
</evidence>
<keyword evidence="5 8" id="KW-0560">Oxidoreductase</keyword>
<dbReference type="InterPro" id="IPR036250">
    <property type="entry name" value="AcylCo_DH-like_C"/>
</dbReference>
<evidence type="ECO:0000256" key="3">
    <source>
        <dbReference type="ARBA" id="ARBA00022630"/>
    </source>
</evidence>
<dbReference type="SUPFAM" id="SSF56645">
    <property type="entry name" value="Acyl-CoA dehydrogenase NM domain-like"/>
    <property type="match status" value="1"/>
</dbReference>